<dbReference type="PANTHER" id="PTHR10434:SF11">
    <property type="entry name" value="1-ACYL-SN-GLYCEROL-3-PHOSPHATE ACYLTRANSFERASE"/>
    <property type="match status" value="1"/>
</dbReference>
<dbReference type="InterPro" id="IPR045746">
    <property type="entry name" value="ACT14924-like_Acyltransf_dom"/>
</dbReference>
<evidence type="ECO:0000256" key="1">
    <source>
        <dbReference type="ARBA" id="ARBA00005189"/>
    </source>
</evidence>
<dbReference type="SMART" id="SM00563">
    <property type="entry name" value="PlsC"/>
    <property type="match status" value="1"/>
</dbReference>
<accession>A0A7S9QED0</accession>
<evidence type="ECO:0000256" key="3">
    <source>
        <dbReference type="ARBA" id="ARBA00023315"/>
    </source>
</evidence>
<dbReference type="RefSeq" id="WP_196104255.1">
    <property type="nucleotide sequence ID" value="NZ_CP064942.1"/>
</dbReference>
<dbReference type="GO" id="GO:0006654">
    <property type="term" value="P:phosphatidic acid biosynthetic process"/>
    <property type="evidence" value="ECO:0007669"/>
    <property type="project" value="TreeGrafter"/>
</dbReference>
<evidence type="ECO:0000313" key="5">
    <source>
        <dbReference type="EMBL" id="QPH55056.1"/>
    </source>
</evidence>
<keyword evidence="2 5" id="KW-0808">Transferase</keyword>
<sequence>MQEKIDELIAERAGWIYRGGPAMRPIRGLLHLMLGYDRTVELGTELENEPTAEIMDRMSEMIARRVEHDGLDNIPATGPAIIVCNHPTGIADGIIMYHLLKEKRPDLFFFANGDILRIMPQFISMIAPVEWREDKRSHAKNRETLTYARGAFKEGRLAVIFPAGRLSKRRGLRLHEREWMPSAAMLARKYELPIIPMRITARNSLLFYLFDKLHPTLRDITLFYEVLNKDRQRFHVRAGEPIHGASLPSDGAEATQILFDAVDALRSGEREKDLFVERPRLLKPQPRLT</sequence>
<name>A0A7S9QED0_9RHOB</name>
<dbReference type="InterPro" id="IPR002123">
    <property type="entry name" value="Plipid/glycerol_acylTrfase"/>
</dbReference>
<dbReference type="Pfam" id="PF01553">
    <property type="entry name" value="Acyltransferase"/>
    <property type="match status" value="1"/>
</dbReference>
<evidence type="ECO:0000313" key="6">
    <source>
        <dbReference type="Proteomes" id="UP000594800"/>
    </source>
</evidence>
<evidence type="ECO:0000259" key="4">
    <source>
        <dbReference type="SMART" id="SM00563"/>
    </source>
</evidence>
<dbReference type="CDD" id="cd07986">
    <property type="entry name" value="LPLAT_ACT14924-like"/>
    <property type="match status" value="1"/>
</dbReference>
<protein>
    <submittedName>
        <fullName evidence="5">Lysophospholipid acyltransferase family protein</fullName>
    </submittedName>
</protein>
<keyword evidence="6" id="KW-1185">Reference proteome</keyword>
<dbReference type="KEGG" id="poz:I0K15_04725"/>
<reference evidence="5 6" key="1">
    <citation type="submission" date="2020-11" db="EMBL/GenBank/DDBJ databases">
        <title>Description of Pontivivens ytuae sp. nov. isolated from deep sea sediment of Mariana Trench.</title>
        <authorList>
            <person name="Wang Z."/>
            <person name="Sun Q.-L."/>
            <person name="Xu X.-D."/>
            <person name="Tang Y.-Z."/>
            <person name="Zhang J."/>
        </authorList>
    </citation>
    <scope>NUCLEOTIDE SEQUENCE [LARGE SCALE GENOMIC DNA]</scope>
    <source>
        <strain evidence="5 6">MT2928</strain>
    </source>
</reference>
<proteinExistence type="predicted"/>
<comment type="pathway">
    <text evidence="1">Lipid metabolism.</text>
</comment>
<dbReference type="Proteomes" id="UP000594800">
    <property type="component" value="Chromosome"/>
</dbReference>
<dbReference type="PANTHER" id="PTHR10434">
    <property type="entry name" value="1-ACYL-SN-GLYCEROL-3-PHOSPHATE ACYLTRANSFERASE"/>
    <property type="match status" value="1"/>
</dbReference>
<dbReference type="AlphaFoldDB" id="A0A7S9QED0"/>
<gene>
    <name evidence="5" type="ORF">I0K15_04725</name>
</gene>
<dbReference type="SUPFAM" id="SSF69593">
    <property type="entry name" value="Glycerol-3-phosphate (1)-acyltransferase"/>
    <property type="match status" value="1"/>
</dbReference>
<evidence type="ECO:0000256" key="2">
    <source>
        <dbReference type="ARBA" id="ARBA00022679"/>
    </source>
</evidence>
<dbReference type="GO" id="GO:0003841">
    <property type="term" value="F:1-acylglycerol-3-phosphate O-acyltransferase activity"/>
    <property type="evidence" value="ECO:0007669"/>
    <property type="project" value="TreeGrafter"/>
</dbReference>
<organism evidence="5 6">
    <name type="scientific">Pontivivens ytuae</name>
    <dbReference type="NCBI Taxonomy" id="2789856"/>
    <lineage>
        <taxon>Bacteria</taxon>
        <taxon>Pseudomonadati</taxon>
        <taxon>Pseudomonadota</taxon>
        <taxon>Alphaproteobacteria</taxon>
        <taxon>Rhodobacterales</taxon>
        <taxon>Paracoccaceae</taxon>
        <taxon>Pontivivens</taxon>
    </lineage>
</organism>
<keyword evidence="3 5" id="KW-0012">Acyltransferase</keyword>
<dbReference type="EMBL" id="CP064942">
    <property type="protein sequence ID" value="QPH55056.1"/>
    <property type="molecule type" value="Genomic_DNA"/>
</dbReference>
<feature type="domain" description="Phospholipid/glycerol acyltransferase" evidence="4">
    <location>
        <begin position="80"/>
        <end position="202"/>
    </location>
</feature>